<sequence length="223" mass="23464">MFRTALAAALAALSFQATAGLVSGTDVAIRIDRFSNGHAAVDVTLDRFGTVGAGQFQGSYDGTSFLTYCTDLFQSFHWGRNYTYTLVANGSTHGFSSTQADRLGKLYTAAGGAATNTTDSVAFQLAVWELLYDTRPGTVTGGDFHLISGASNAQRNRADAWLTAVLAPGASRSFDAQRLYSSVAQDFVVFTPVPPPASRVPEPAGLGLVLMALGLLALGRRLA</sequence>
<keyword evidence="1" id="KW-0732">Signal</keyword>
<name>A0A480AL68_9BURK</name>
<feature type="chain" id="PRO_5019852735" description="PEP-CTERM protein-sorting domain-containing protein" evidence="1">
    <location>
        <begin position="20"/>
        <end position="223"/>
    </location>
</feature>
<keyword evidence="3" id="KW-1185">Reference proteome</keyword>
<proteinExistence type="predicted"/>
<dbReference type="EMBL" id="BJCL01000001">
    <property type="protein sequence ID" value="GCL61470.1"/>
    <property type="molecule type" value="Genomic_DNA"/>
</dbReference>
<evidence type="ECO:0000313" key="3">
    <source>
        <dbReference type="Proteomes" id="UP000301751"/>
    </source>
</evidence>
<organism evidence="2 3">
    <name type="scientific">Pseudaquabacterium pictum</name>
    <dbReference type="NCBI Taxonomy" id="2315236"/>
    <lineage>
        <taxon>Bacteria</taxon>
        <taxon>Pseudomonadati</taxon>
        <taxon>Pseudomonadota</taxon>
        <taxon>Betaproteobacteria</taxon>
        <taxon>Burkholderiales</taxon>
        <taxon>Sphaerotilaceae</taxon>
        <taxon>Pseudaquabacterium</taxon>
    </lineage>
</organism>
<accession>A0A480AL68</accession>
<protein>
    <recommendedName>
        <fullName evidence="4">PEP-CTERM protein-sorting domain-containing protein</fullName>
    </recommendedName>
</protein>
<evidence type="ECO:0000256" key="1">
    <source>
        <dbReference type="SAM" id="SignalP"/>
    </source>
</evidence>
<dbReference type="Proteomes" id="UP000301751">
    <property type="component" value="Unassembled WGS sequence"/>
</dbReference>
<feature type="signal peptide" evidence="1">
    <location>
        <begin position="1"/>
        <end position="19"/>
    </location>
</feature>
<evidence type="ECO:0000313" key="2">
    <source>
        <dbReference type="EMBL" id="GCL61470.1"/>
    </source>
</evidence>
<dbReference type="OrthoDB" id="7844829at2"/>
<reference evidence="3" key="1">
    <citation type="submission" date="2019-03" db="EMBL/GenBank/DDBJ databases">
        <title>Aquabacterium pictum sp.nov., the first bacteriochlorophyll a-containing freshwater bacterium in the genus Aquabacterium of the class Betaproteobacteria.</title>
        <authorList>
            <person name="Hirose S."/>
            <person name="Tank M."/>
            <person name="Hara E."/>
            <person name="Tamaki H."/>
            <person name="Takaichi S."/>
            <person name="Haruta S."/>
            <person name="Hanada S."/>
        </authorList>
    </citation>
    <scope>NUCLEOTIDE SEQUENCE [LARGE SCALE GENOMIC DNA]</scope>
    <source>
        <strain evidence="3">W35</strain>
    </source>
</reference>
<gene>
    <name evidence="2" type="ORF">AQPW35_05510</name>
</gene>
<dbReference type="RefSeq" id="WP_137731217.1">
    <property type="nucleotide sequence ID" value="NZ_BJCL01000001.1"/>
</dbReference>
<evidence type="ECO:0008006" key="4">
    <source>
        <dbReference type="Google" id="ProtNLM"/>
    </source>
</evidence>
<dbReference type="AlphaFoldDB" id="A0A480AL68"/>
<comment type="caution">
    <text evidence="2">The sequence shown here is derived from an EMBL/GenBank/DDBJ whole genome shotgun (WGS) entry which is preliminary data.</text>
</comment>